<evidence type="ECO:0000256" key="4">
    <source>
        <dbReference type="ARBA" id="ARBA00004922"/>
    </source>
</evidence>
<dbReference type="Gene3D" id="3.40.50.2020">
    <property type="match status" value="1"/>
</dbReference>
<keyword evidence="12 16" id="KW-1133">Transmembrane helix</keyword>
<keyword evidence="11" id="KW-0460">Magnesium</keyword>
<evidence type="ECO:0000313" key="19">
    <source>
        <dbReference type="Proteomes" id="UP000290289"/>
    </source>
</evidence>
<dbReference type="GO" id="GO:0046872">
    <property type="term" value="F:metal ion binding"/>
    <property type="evidence" value="ECO:0007669"/>
    <property type="project" value="UniProtKB-KW"/>
</dbReference>
<evidence type="ECO:0000256" key="12">
    <source>
        <dbReference type="ARBA" id="ARBA00022989"/>
    </source>
</evidence>
<dbReference type="Proteomes" id="UP000290289">
    <property type="component" value="Chromosome 6"/>
</dbReference>
<evidence type="ECO:0000256" key="3">
    <source>
        <dbReference type="ARBA" id="ARBA00004127"/>
    </source>
</evidence>
<comment type="catalytic activity">
    <reaction evidence="15">
        <text>a di-trans,poly-cis-dolichyl diphosphooligosaccharide + L-asparaginyl-[protein] = N(4)-(oligosaccharide-(1-&gt;4)-N-acetyl-beta-D-glucosaminyl-(1-&gt;4)-N-acetyl-beta-D-glucosaminyl)-L-asparaginyl-[protein] + a di-trans,poly-cis-dolichyl diphosphate + H(+)</text>
        <dbReference type="Rhea" id="RHEA:22980"/>
        <dbReference type="Rhea" id="RHEA-COMP:12804"/>
        <dbReference type="Rhea" id="RHEA-COMP:12805"/>
        <dbReference type="Rhea" id="RHEA-COMP:19506"/>
        <dbReference type="Rhea" id="RHEA-COMP:19509"/>
        <dbReference type="ChEBI" id="CHEBI:15378"/>
        <dbReference type="ChEBI" id="CHEBI:50347"/>
        <dbReference type="ChEBI" id="CHEBI:57497"/>
        <dbReference type="ChEBI" id="CHEBI:57570"/>
        <dbReference type="ChEBI" id="CHEBI:132529"/>
        <dbReference type="EC" id="2.4.99.18"/>
    </reaction>
</comment>
<dbReference type="EC" id="2.4.99.18" evidence="6"/>
<feature type="domain" description="Oligosaccharyl transferase STT3 N-terminal" evidence="17">
    <location>
        <begin position="124"/>
        <end position="232"/>
    </location>
</feature>
<dbReference type="GO" id="GO:0004579">
    <property type="term" value="F:dolichyl-diphosphooligosaccharide-protein glycotransferase activity"/>
    <property type="evidence" value="ECO:0007669"/>
    <property type="project" value="UniProtKB-EC"/>
</dbReference>
<evidence type="ECO:0000256" key="10">
    <source>
        <dbReference type="ARBA" id="ARBA00022723"/>
    </source>
</evidence>
<keyword evidence="13 16" id="KW-0472">Membrane</keyword>
<evidence type="ECO:0000256" key="5">
    <source>
        <dbReference type="ARBA" id="ARBA00010810"/>
    </source>
</evidence>
<evidence type="ECO:0000256" key="8">
    <source>
        <dbReference type="ARBA" id="ARBA00022679"/>
    </source>
</evidence>
<dbReference type="GO" id="GO:0016020">
    <property type="term" value="C:membrane"/>
    <property type="evidence" value="ECO:0007669"/>
    <property type="project" value="InterPro"/>
</dbReference>
<evidence type="ECO:0000256" key="16">
    <source>
        <dbReference type="SAM" id="Phobius"/>
    </source>
</evidence>
<keyword evidence="10" id="KW-0479">Metal-binding</keyword>
<comment type="caution">
    <text evidence="18">The sequence shown here is derived from an EMBL/GenBank/DDBJ whole genome shotgun (WGS) entry which is preliminary data.</text>
</comment>
<comment type="cofactor">
    <cofactor evidence="1">
        <name>Mn(2+)</name>
        <dbReference type="ChEBI" id="CHEBI:29035"/>
    </cofactor>
</comment>
<comment type="pathway">
    <text evidence="4">Protein modification; protein glycosylation.</text>
</comment>
<dbReference type="PANTHER" id="PTHR13872">
    <property type="entry name" value="DOLICHYL-DIPHOSPHOOLIGOSACCHARIDE--PROTEIN GLYCOSYLTRANSFERASE SUBUNIT"/>
    <property type="match status" value="1"/>
</dbReference>
<feature type="transmembrane region" description="Helical" evidence="16">
    <location>
        <begin position="201"/>
        <end position="223"/>
    </location>
</feature>
<evidence type="ECO:0000256" key="2">
    <source>
        <dbReference type="ARBA" id="ARBA00001946"/>
    </source>
</evidence>
<dbReference type="InterPro" id="IPR048307">
    <property type="entry name" value="STT3_N"/>
</dbReference>
<comment type="subcellular location">
    <subcellularLocation>
        <location evidence="3">Endomembrane system</location>
        <topology evidence="3">Multi-pass membrane protein</topology>
    </subcellularLocation>
</comment>
<dbReference type="UniPathway" id="UPA00378"/>
<dbReference type="PANTHER" id="PTHR13872:SF1">
    <property type="entry name" value="DOLICHYL-DIPHOSPHOOLIGOSACCHARIDE--PROTEIN GLYCOSYLTRANSFERASE SUBUNIT STT3B"/>
    <property type="match status" value="1"/>
</dbReference>
<keyword evidence="7" id="KW-0328">Glycosyltransferase</keyword>
<keyword evidence="19" id="KW-1185">Reference proteome</keyword>
<dbReference type="InterPro" id="IPR003674">
    <property type="entry name" value="Oligo_trans_STT3"/>
</dbReference>
<keyword evidence="14" id="KW-0464">Manganese</keyword>
<comment type="cofactor">
    <cofactor evidence="2">
        <name>Mg(2+)</name>
        <dbReference type="ChEBI" id="CHEBI:18420"/>
    </cofactor>
</comment>
<keyword evidence="9 16" id="KW-0812">Transmembrane</keyword>
<evidence type="ECO:0000256" key="13">
    <source>
        <dbReference type="ARBA" id="ARBA00023136"/>
    </source>
</evidence>
<dbReference type="Pfam" id="PF02516">
    <property type="entry name" value="STT3"/>
    <property type="match status" value="1"/>
</dbReference>
<comment type="similarity">
    <text evidence="5">Belongs to the STT3 family.</text>
</comment>
<protein>
    <recommendedName>
        <fullName evidence="6">dolichyl-diphosphooligosaccharide--protein glycotransferase</fullName>
        <ecNumber evidence="6">2.4.99.18</ecNumber>
    </recommendedName>
</protein>
<evidence type="ECO:0000256" key="1">
    <source>
        <dbReference type="ARBA" id="ARBA00001936"/>
    </source>
</evidence>
<proteinExistence type="inferred from homology"/>
<sequence>IHGRIYVVPRPAVLCINIWRRLWESTRKPGYQYRLARLGVGLRIGLLLHGLCLGRLYLYNQLDSHLRFGAFDHRAIFHEVVCRLQLHLYSRNVTRYANSLCRLSARLVWGAHGCHGHLLLDAGVGGVALGVGTASGYISPWTRWFYSLLDPTYAKDHIPIIVSVSEHQPTAWSSFMFDFHILLFFFPVSLYFCFKRLSDATIFVVMYGLTSMYFAGVMVRLILVATPAVCLISAINVSATIKNLTQLARAKDKVSQTGSTKGASSTRGSSKHSCFLSVITSNFVHQHLVPSVGIDTKSYVGSLSSFSSHHCPSWIGKNPYRDTSTEIIDEKKLQSHHIAHFQHVSTDEIAHFHVLGLSHREGPLDSGPKSSTRVFDLAAQISADLSPFSEPPALVDVANNTFLFLADLAHQIPIFVTVDFIRAKSHGSGTLSSGSPMISFDLKLKRWISTFLEHGTVDDLLVLSLTYGGEMIFDLESMRKIISGFVEKEKSVVVCNTDDFREVLGFASEVPKRRIRAFEEGGAGISGGVNRGAVKLERSNPLEPFSGNFLFLLGNNKTLITVSNDKDLHRMIKFHGNFATIDVYIMEEVAPPDVSSMPTSK</sequence>
<reference evidence="18 19" key="1">
    <citation type="submission" date="2018-10" db="EMBL/GenBank/DDBJ databases">
        <title>A high-quality apple genome assembly.</title>
        <authorList>
            <person name="Hu J."/>
        </authorList>
    </citation>
    <scope>NUCLEOTIDE SEQUENCE [LARGE SCALE GENOMIC DNA]</scope>
    <source>
        <strain evidence="19">cv. HFTH1</strain>
        <tissue evidence="18">Young leaf</tissue>
    </source>
</reference>
<evidence type="ECO:0000256" key="6">
    <source>
        <dbReference type="ARBA" id="ARBA00012605"/>
    </source>
</evidence>
<gene>
    <name evidence="18" type="ORF">DVH24_009639</name>
</gene>
<evidence type="ECO:0000256" key="9">
    <source>
        <dbReference type="ARBA" id="ARBA00022692"/>
    </source>
</evidence>
<organism evidence="18 19">
    <name type="scientific">Malus domestica</name>
    <name type="common">Apple</name>
    <name type="synonym">Pyrus malus</name>
    <dbReference type="NCBI Taxonomy" id="3750"/>
    <lineage>
        <taxon>Eukaryota</taxon>
        <taxon>Viridiplantae</taxon>
        <taxon>Streptophyta</taxon>
        <taxon>Embryophyta</taxon>
        <taxon>Tracheophyta</taxon>
        <taxon>Spermatophyta</taxon>
        <taxon>Magnoliopsida</taxon>
        <taxon>eudicotyledons</taxon>
        <taxon>Gunneridae</taxon>
        <taxon>Pentapetalae</taxon>
        <taxon>rosids</taxon>
        <taxon>fabids</taxon>
        <taxon>Rosales</taxon>
        <taxon>Rosaceae</taxon>
        <taxon>Amygdaloideae</taxon>
        <taxon>Maleae</taxon>
        <taxon>Malus</taxon>
    </lineage>
</organism>
<evidence type="ECO:0000313" key="18">
    <source>
        <dbReference type="EMBL" id="RXH96797.1"/>
    </source>
</evidence>
<evidence type="ECO:0000256" key="15">
    <source>
        <dbReference type="ARBA" id="ARBA00048829"/>
    </source>
</evidence>
<dbReference type="GO" id="GO:0012505">
    <property type="term" value="C:endomembrane system"/>
    <property type="evidence" value="ECO:0007669"/>
    <property type="project" value="UniProtKB-SubCell"/>
</dbReference>
<feature type="non-terminal residue" evidence="18">
    <location>
        <position position="1"/>
    </location>
</feature>
<accession>A0A498JPG9</accession>
<dbReference type="STRING" id="3750.A0A498JPG9"/>
<dbReference type="EMBL" id="RDQH01000332">
    <property type="protein sequence ID" value="RXH96797.1"/>
    <property type="molecule type" value="Genomic_DNA"/>
</dbReference>
<evidence type="ECO:0000256" key="7">
    <source>
        <dbReference type="ARBA" id="ARBA00022676"/>
    </source>
</evidence>
<dbReference type="InterPro" id="IPR029057">
    <property type="entry name" value="PRTase-like"/>
</dbReference>
<keyword evidence="8" id="KW-0808">Transferase</keyword>
<dbReference type="AlphaFoldDB" id="A0A498JPG9"/>
<evidence type="ECO:0000256" key="14">
    <source>
        <dbReference type="ARBA" id="ARBA00023211"/>
    </source>
</evidence>
<feature type="transmembrane region" description="Helical" evidence="16">
    <location>
        <begin position="175"/>
        <end position="194"/>
    </location>
</feature>
<name>A0A498JPG9_MALDO</name>
<evidence type="ECO:0000256" key="11">
    <source>
        <dbReference type="ARBA" id="ARBA00022842"/>
    </source>
</evidence>
<evidence type="ECO:0000259" key="17">
    <source>
        <dbReference type="Pfam" id="PF02516"/>
    </source>
</evidence>